<evidence type="ECO:0000256" key="3">
    <source>
        <dbReference type="ARBA" id="ARBA00023136"/>
    </source>
</evidence>
<dbReference type="InterPro" id="IPR006059">
    <property type="entry name" value="SBP"/>
</dbReference>
<keyword evidence="3" id="KW-0472">Membrane</keyword>
<dbReference type="PROSITE" id="PS51257">
    <property type="entry name" value="PROKAR_LIPOPROTEIN"/>
    <property type="match status" value="1"/>
</dbReference>
<dbReference type="InterPro" id="IPR050490">
    <property type="entry name" value="Bact_solute-bd_prot1"/>
</dbReference>
<name>A0A1T2XK62_9BACL</name>
<protein>
    <submittedName>
        <fullName evidence="8">ABC transporter substrate-binding protein</fullName>
    </submittedName>
</protein>
<evidence type="ECO:0000256" key="6">
    <source>
        <dbReference type="SAM" id="MobiDB-lite"/>
    </source>
</evidence>
<dbReference type="PANTHER" id="PTHR43649">
    <property type="entry name" value="ARABINOSE-BINDING PROTEIN-RELATED"/>
    <property type="match status" value="1"/>
</dbReference>
<keyword evidence="5" id="KW-0449">Lipoprotein</keyword>
<feature type="signal peptide" evidence="7">
    <location>
        <begin position="1"/>
        <end position="25"/>
    </location>
</feature>
<comment type="caution">
    <text evidence="8">The sequence shown here is derived from an EMBL/GenBank/DDBJ whole genome shotgun (WGS) entry which is preliminary data.</text>
</comment>
<keyword evidence="9" id="KW-1185">Reference proteome</keyword>
<evidence type="ECO:0000256" key="5">
    <source>
        <dbReference type="ARBA" id="ARBA00023288"/>
    </source>
</evidence>
<keyword evidence="1" id="KW-1003">Cell membrane</keyword>
<keyword evidence="4" id="KW-0564">Palmitate</keyword>
<evidence type="ECO:0000256" key="7">
    <source>
        <dbReference type="SAM" id="SignalP"/>
    </source>
</evidence>
<dbReference type="AlphaFoldDB" id="A0A1T2XK62"/>
<dbReference type="SUPFAM" id="SSF53850">
    <property type="entry name" value="Periplasmic binding protein-like II"/>
    <property type="match status" value="1"/>
</dbReference>
<feature type="region of interest" description="Disordered" evidence="6">
    <location>
        <begin position="26"/>
        <end position="48"/>
    </location>
</feature>
<dbReference type="OrthoDB" id="2491264at2"/>
<proteinExistence type="predicted"/>
<gene>
    <name evidence="8" type="ORF">BVG16_05850</name>
</gene>
<accession>A0A1T2XK62</accession>
<dbReference type="RefSeq" id="WP_078497607.1">
    <property type="nucleotide sequence ID" value="NZ_MSZX01000002.1"/>
</dbReference>
<dbReference type="Gene3D" id="3.40.190.10">
    <property type="entry name" value="Periplasmic binding protein-like II"/>
    <property type="match status" value="2"/>
</dbReference>
<feature type="chain" id="PRO_5013159851" evidence="7">
    <location>
        <begin position="26"/>
        <end position="551"/>
    </location>
</feature>
<organism evidence="8 9">
    <name type="scientific">Paenibacillus selenitireducens</name>
    <dbReference type="NCBI Taxonomy" id="1324314"/>
    <lineage>
        <taxon>Bacteria</taxon>
        <taxon>Bacillati</taxon>
        <taxon>Bacillota</taxon>
        <taxon>Bacilli</taxon>
        <taxon>Bacillales</taxon>
        <taxon>Paenibacillaceae</taxon>
        <taxon>Paenibacillus</taxon>
    </lineage>
</organism>
<dbReference type="PANTHER" id="PTHR43649:SF33">
    <property type="entry name" value="POLYGALACTURONAN_RHAMNOGALACTURONAN-BINDING PROTEIN YTCQ"/>
    <property type="match status" value="1"/>
</dbReference>
<reference evidence="8 9" key="1">
    <citation type="submission" date="2017-01" db="EMBL/GenBank/DDBJ databases">
        <title>Genome analysis of Paenibacillus selenitrireducens ES3-24.</title>
        <authorList>
            <person name="Xu D."/>
            <person name="Yao R."/>
            <person name="Zheng S."/>
        </authorList>
    </citation>
    <scope>NUCLEOTIDE SEQUENCE [LARGE SCALE GENOMIC DNA]</scope>
    <source>
        <strain evidence="8 9">ES3-24</strain>
    </source>
</reference>
<dbReference type="Pfam" id="PF01547">
    <property type="entry name" value="SBP_bac_1"/>
    <property type="match status" value="1"/>
</dbReference>
<dbReference type="STRING" id="1324314.BVG16_05850"/>
<evidence type="ECO:0000256" key="2">
    <source>
        <dbReference type="ARBA" id="ARBA00022729"/>
    </source>
</evidence>
<sequence>MKLWKKTFVSSMAAVLLVGSITACSSKTDNGSSGTKQEGSGSTTSSEQKVTKLKMLGPAGINKYIKFDDRDKYPVWAEIDKLLKNNGLELDNEMVPAEQYEVVLKTRMASGSNLPDIVNISKLDNTTVLNLAKQGVLLDLNPLIEKYSNGNIKKMYDVEFPYAKKSTTSPDGKMYWFSNLHKKTYQGKDPAPVSLTMLIRKDWLDKLHLPVPTTADEYLETLKKFRELDANGNGKKDEVLVYNYPGQFTGAIAQWFGLGTGVTAVDVENKKVVSPWYQEGVKDYFRYMQRLVKEGVLDTSLIEATGEQNQQKITDNQVASLHDYNLENYVEPTIRGGGEFLPLMPLKAVEGITPAVQQEPHFLIFNKYAITKDCKDIEAAIKFFDMVYSDKYADLMFWGIEGQTYKVESNGAKIYLNNGPAEELAKTKQVTGNMLMGDTVFPRVQFSNLEFELSSAPKYKADNELQVLNYKPYFVNMNNNFLAIPDDKQLETKTKILTNLNTYSTELATKLALGQKSLDDWDQYIAELKKLGLDQLIEIDQQLLDRYNSIQ</sequence>
<dbReference type="EMBL" id="MSZX01000002">
    <property type="protein sequence ID" value="OPA80259.1"/>
    <property type="molecule type" value="Genomic_DNA"/>
</dbReference>
<evidence type="ECO:0000256" key="4">
    <source>
        <dbReference type="ARBA" id="ARBA00023139"/>
    </source>
</evidence>
<evidence type="ECO:0000313" key="9">
    <source>
        <dbReference type="Proteomes" id="UP000190188"/>
    </source>
</evidence>
<dbReference type="Proteomes" id="UP000190188">
    <property type="component" value="Unassembled WGS sequence"/>
</dbReference>
<evidence type="ECO:0000256" key="1">
    <source>
        <dbReference type="ARBA" id="ARBA00022475"/>
    </source>
</evidence>
<keyword evidence="2 7" id="KW-0732">Signal</keyword>
<evidence type="ECO:0000313" key="8">
    <source>
        <dbReference type="EMBL" id="OPA80259.1"/>
    </source>
</evidence>